<dbReference type="EMBL" id="RSCD01000009">
    <property type="protein sequence ID" value="RSH90765.1"/>
    <property type="molecule type" value="Genomic_DNA"/>
</dbReference>
<comment type="similarity">
    <text evidence="6">Belongs to the MDM10 family.</text>
</comment>
<feature type="region of interest" description="Disordered" evidence="7">
    <location>
        <begin position="379"/>
        <end position="423"/>
    </location>
</feature>
<gene>
    <name evidence="6 8" type="primary">MDM10</name>
    <name evidence="8" type="ORF">EHS25_009940</name>
</gene>
<comment type="domain">
    <text evidence="6">Lacks alpha-helical transmembrane segments, suggesting that it resides in the membrane via beta-sheet conformations similar to those predicted for other outer membrane proteins and porin.</text>
</comment>
<evidence type="ECO:0000256" key="4">
    <source>
        <dbReference type="ARBA" id="ARBA00023128"/>
    </source>
</evidence>
<feature type="region of interest" description="Disordered" evidence="7">
    <location>
        <begin position="438"/>
        <end position="481"/>
    </location>
</feature>
<keyword evidence="1 6" id="KW-1134">Transmembrane beta strand</keyword>
<feature type="region of interest" description="Disordered" evidence="7">
    <location>
        <begin position="159"/>
        <end position="196"/>
    </location>
</feature>
<sequence length="538" mass="58278">MLPFTALLLRSYYGAIGWNEDNSYSQLTRASSSLLDFQIPQSLILQLANSPTPIFFTSYALDALPQLNGSISYITTSEPLEDIGPSRSIAFRDVVERFRVYPPPRRPPPKDEVWLGGRRVEGRDYLLYSRLHLPSLHLSGLATTRLTPTLQAHLAFLSQPAPPSTTSSPSGSYTHSRVPSETSVPSPTAPSTPGNVLLSLQHDTGRYSGEYTYSAQDGMFGWRGLFNFGWQDPDFAVAAAVLRERESSSGSGSDAAGDIGPEGKRIDEEEMMDGGLRGRFSAGGEVYFSAKQRSFGISTGLRFTTIPPSLPLPPGSPPPSPPTTLTLLYNPLIGFLSTAYSAQISPTVALSSRFGVNVYSYESDLSIGGEWWIGRRRGKRNLPTEPSEPRDPTVASARSRASTSGTGDGADLRGETEEESLRRSKLSLLGEASLRDKEVEDRKVEKQLDSPIPLARPVGSGAQGRAKEGSSASASASTLAVENERDGVLKARLSGNSSIALLYEARIRNCFVSFGVVSDLLSRQRPIRSIGVEVQYFS</sequence>
<comment type="subunit">
    <text evidence="6">Component of the ER-mitochondria encounter structure (ERMES) or MDM complex, composed of MMM1, MDM10, MDM12 and MDM34. Associates with the mitochondrial outer membrane sorting assembly machinery SAM(core) complex.</text>
</comment>
<keyword evidence="9" id="KW-1185">Reference proteome</keyword>
<evidence type="ECO:0000256" key="7">
    <source>
        <dbReference type="SAM" id="MobiDB-lite"/>
    </source>
</evidence>
<dbReference type="InterPro" id="IPR027539">
    <property type="entry name" value="Mdm10"/>
</dbReference>
<dbReference type="HAMAP" id="MF_03102">
    <property type="entry name" value="Mdm10"/>
    <property type="match status" value="1"/>
</dbReference>
<comment type="subcellular location">
    <subcellularLocation>
        <location evidence="6">Mitochondrion outer membrane</location>
        <topology evidence="6">Multi-pass membrane protein</topology>
    </subcellularLocation>
    <text evidence="6">The ERMES/MDM complex localizes to a few discrete foci (around 10 per single cell), that represent mitochondria-endoplasmic reticulum junctions. These foci are often found next to mtDNA nucleoids.</text>
</comment>
<comment type="function">
    <text evidence="6">Component of the ERMES/MDM complex, which serves as a molecular tether to connect the endoplasmic reticulum and mitochondria. Components of this complex are involved in the control of mitochondrial shape and protein biogenesis and may function in phospholipid exchange. MDM10 is involved in the late assembly steps of the general translocase of the mitochondrial outer membrane (TOM complex). Functions in the TOM40-specific route of the assembly of outer membrane beta-barrel proteins, including the association of TOM40 with the receptor TOM22 and small TOM proteins. Can associate with the SAM(core) complex as well as the MDM12-MMM1 complex, both involved in late steps of the major beta-barrel assembly pathway, that is responsible for biogenesis of all outer membrane beta-barrel proteins. May act as a switch that shuttles between both complexes and channels precursor proteins into the TOM40-specific pathway. Plays a role in mitochondrial morphology and in the inheritance of mitochondria.</text>
</comment>
<dbReference type="GO" id="GO:0045040">
    <property type="term" value="P:protein insertion into mitochondrial outer membrane"/>
    <property type="evidence" value="ECO:0007669"/>
    <property type="project" value="UniProtKB-UniRule"/>
</dbReference>
<dbReference type="STRING" id="1890683.A0A427YI52"/>
<evidence type="ECO:0000256" key="1">
    <source>
        <dbReference type="ARBA" id="ARBA00022452"/>
    </source>
</evidence>
<feature type="compositionally biased region" description="Low complexity" evidence="7">
    <location>
        <begin position="395"/>
        <end position="405"/>
    </location>
</feature>
<dbReference type="GO" id="GO:0001401">
    <property type="term" value="C:SAM complex"/>
    <property type="evidence" value="ECO:0007669"/>
    <property type="project" value="TreeGrafter"/>
</dbReference>
<dbReference type="AlphaFoldDB" id="A0A427YI52"/>
<keyword evidence="3 6" id="KW-1000">Mitochondrion outer membrane</keyword>
<evidence type="ECO:0000256" key="5">
    <source>
        <dbReference type="ARBA" id="ARBA00023136"/>
    </source>
</evidence>
<dbReference type="Pfam" id="PF12519">
    <property type="entry name" value="MDM10"/>
    <property type="match status" value="1"/>
</dbReference>
<dbReference type="GO" id="GO:0015914">
    <property type="term" value="P:phospholipid transport"/>
    <property type="evidence" value="ECO:0007669"/>
    <property type="project" value="TreeGrafter"/>
</dbReference>
<dbReference type="OrthoDB" id="2103793at2759"/>
<dbReference type="PANTHER" id="PTHR28035:SF1">
    <property type="entry name" value="MITOCHONDRIAL DISTRIBUTION AND MORPHOLOGY PROTEIN 10"/>
    <property type="match status" value="1"/>
</dbReference>
<evidence type="ECO:0000313" key="9">
    <source>
        <dbReference type="Proteomes" id="UP000279259"/>
    </source>
</evidence>
<accession>A0A427YI52</accession>
<dbReference type="GO" id="GO:1990456">
    <property type="term" value="P:mitochondrion-endoplasmic reticulum membrane tethering"/>
    <property type="evidence" value="ECO:0007669"/>
    <property type="project" value="UniProtKB-UniRule"/>
</dbReference>
<proteinExistence type="inferred from homology"/>
<dbReference type="GO" id="GO:0051654">
    <property type="term" value="P:establishment of mitochondrion localization"/>
    <property type="evidence" value="ECO:0007669"/>
    <property type="project" value="TreeGrafter"/>
</dbReference>
<dbReference type="PANTHER" id="PTHR28035">
    <property type="entry name" value="MITOCHONDRIAL DISTRIBUTION AND MORPHOLOGY PROTEIN 10"/>
    <property type="match status" value="1"/>
</dbReference>
<feature type="compositionally biased region" description="Basic and acidic residues" evidence="7">
    <location>
        <begin position="438"/>
        <end position="448"/>
    </location>
</feature>
<name>A0A427YI52_9TREE</name>
<keyword evidence="5 6" id="KW-0472">Membrane</keyword>
<dbReference type="Proteomes" id="UP000279259">
    <property type="component" value="Unassembled WGS sequence"/>
</dbReference>
<dbReference type="GO" id="GO:0070096">
    <property type="term" value="P:mitochondrial outer membrane translocase complex assembly"/>
    <property type="evidence" value="ECO:0007669"/>
    <property type="project" value="UniProtKB-UniRule"/>
</dbReference>
<feature type="compositionally biased region" description="Low complexity" evidence="7">
    <location>
        <begin position="164"/>
        <end position="193"/>
    </location>
</feature>
<evidence type="ECO:0000313" key="8">
    <source>
        <dbReference type="EMBL" id="RSH90765.1"/>
    </source>
</evidence>
<evidence type="ECO:0000256" key="6">
    <source>
        <dbReference type="HAMAP-Rule" id="MF_03102"/>
    </source>
</evidence>
<comment type="caution">
    <text evidence="8">The sequence shown here is derived from an EMBL/GenBank/DDBJ whole genome shotgun (WGS) entry which is preliminary data.</text>
</comment>
<reference evidence="8 9" key="1">
    <citation type="submission" date="2018-11" db="EMBL/GenBank/DDBJ databases">
        <title>Genome sequence of Saitozyma podzolica DSM 27192.</title>
        <authorList>
            <person name="Aliyu H."/>
            <person name="Gorte O."/>
            <person name="Ochsenreither K."/>
        </authorList>
    </citation>
    <scope>NUCLEOTIDE SEQUENCE [LARGE SCALE GENOMIC DNA]</scope>
    <source>
        <strain evidence="8 9">DSM 27192</strain>
    </source>
</reference>
<keyword evidence="2 6" id="KW-0812">Transmembrane</keyword>
<feature type="region of interest" description="Disordered" evidence="7">
    <location>
        <begin position="246"/>
        <end position="267"/>
    </location>
</feature>
<feature type="compositionally biased region" description="Low complexity" evidence="7">
    <location>
        <begin position="248"/>
        <end position="258"/>
    </location>
</feature>
<organism evidence="8 9">
    <name type="scientific">Saitozyma podzolica</name>
    <dbReference type="NCBI Taxonomy" id="1890683"/>
    <lineage>
        <taxon>Eukaryota</taxon>
        <taxon>Fungi</taxon>
        <taxon>Dikarya</taxon>
        <taxon>Basidiomycota</taxon>
        <taxon>Agaricomycotina</taxon>
        <taxon>Tremellomycetes</taxon>
        <taxon>Tremellales</taxon>
        <taxon>Trimorphomycetaceae</taxon>
        <taxon>Saitozyma</taxon>
    </lineage>
</organism>
<evidence type="ECO:0000256" key="2">
    <source>
        <dbReference type="ARBA" id="ARBA00022692"/>
    </source>
</evidence>
<evidence type="ECO:0000256" key="3">
    <source>
        <dbReference type="ARBA" id="ARBA00022787"/>
    </source>
</evidence>
<dbReference type="GO" id="GO:0032865">
    <property type="term" value="C:ERMES complex"/>
    <property type="evidence" value="ECO:0007669"/>
    <property type="project" value="UniProtKB-UniRule"/>
</dbReference>
<feature type="compositionally biased region" description="Basic and acidic residues" evidence="7">
    <location>
        <begin position="410"/>
        <end position="422"/>
    </location>
</feature>
<keyword evidence="4 6" id="KW-0496">Mitochondrion</keyword>
<protein>
    <recommendedName>
        <fullName evidence="6">Mitochondrial distribution and morphology protein 10</fullName>
    </recommendedName>
    <alternativeName>
        <fullName evidence="6">Mitochondrial inheritance component MDM10</fullName>
    </alternativeName>
</protein>